<name>A0A1I4G1I4_9ACTN</name>
<feature type="compositionally biased region" description="Low complexity" evidence="1">
    <location>
        <begin position="185"/>
        <end position="212"/>
    </location>
</feature>
<dbReference type="EMBL" id="FOSW01000008">
    <property type="protein sequence ID" value="SFL23573.1"/>
    <property type="molecule type" value="Genomic_DNA"/>
</dbReference>
<sequence>MSQPPNPPQGGDESSGAGPGPHGWEHAQQPGGHDEPTQQLDRPAVPAPQPLHGQLPPVPPPAGRQETQQFDQTPFGQQPYGQQGQPSYGQQPQYGQPSYGQPSYGQPPYGQPQYGQPPYGQPPYGQPPYGQPGYGGPVPPGGPGGTGGGRKGTVIALVVAGVVVLAGIAVALFLLLRDDEPTWTTGATGSSASSPSSSPTSSSSSSAPSGGAEDVPAGQPPGTLGDDASLDALAEACFEADWAACDELFFSSDVGSEYESYGNACGGRNEPAFGTCELGYTGQLTGGEMGVPADVPAGQPPGTLGDDASLDALAEACFEEDWAACDELFFSSDVGSEYESYGNTCGGRNEPAGFCASLYGG</sequence>
<feature type="compositionally biased region" description="Polar residues" evidence="1">
    <location>
        <begin position="65"/>
        <end position="75"/>
    </location>
</feature>
<evidence type="ECO:0000313" key="3">
    <source>
        <dbReference type="EMBL" id="SFL23573.1"/>
    </source>
</evidence>
<gene>
    <name evidence="3" type="ORF">SAMN04488085_10893</name>
</gene>
<dbReference type="STRING" id="504800.SAMN04488085_10893"/>
<evidence type="ECO:0000256" key="1">
    <source>
        <dbReference type="SAM" id="MobiDB-lite"/>
    </source>
</evidence>
<feature type="transmembrane region" description="Helical" evidence="2">
    <location>
        <begin position="154"/>
        <end position="176"/>
    </location>
</feature>
<keyword evidence="2" id="KW-1133">Transmembrane helix</keyword>
<organism evidence="3 4">
    <name type="scientific">Geodermatophilus ruber</name>
    <dbReference type="NCBI Taxonomy" id="504800"/>
    <lineage>
        <taxon>Bacteria</taxon>
        <taxon>Bacillati</taxon>
        <taxon>Actinomycetota</taxon>
        <taxon>Actinomycetes</taxon>
        <taxon>Geodermatophilales</taxon>
        <taxon>Geodermatophilaceae</taxon>
        <taxon>Geodermatophilus</taxon>
    </lineage>
</organism>
<dbReference type="RefSeq" id="WP_177212782.1">
    <property type="nucleotide sequence ID" value="NZ_FOSW01000008.1"/>
</dbReference>
<keyword evidence="2" id="KW-0472">Membrane</keyword>
<feature type="compositionally biased region" description="Low complexity" evidence="1">
    <location>
        <begin position="76"/>
        <end position="118"/>
    </location>
</feature>
<evidence type="ECO:0000313" key="4">
    <source>
        <dbReference type="Proteomes" id="UP000199152"/>
    </source>
</evidence>
<feature type="region of interest" description="Disordered" evidence="1">
    <location>
        <begin position="185"/>
        <end position="228"/>
    </location>
</feature>
<keyword evidence="2" id="KW-0812">Transmembrane</keyword>
<keyword evidence="4" id="KW-1185">Reference proteome</keyword>
<protein>
    <submittedName>
        <fullName evidence="3">Uncharacterized protein</fullName>
    </submittedName>
</protein>
<dbReference type="Proteomes" id="UP000199152">
    <property type="component" value="Unassembled WGS sequence"/>
</dbReference>
<proteinExistence type="predicted"/>
<dbReference type="InParanoid" id="A0A1I4G1I4"/>
<evidence type="ECO:0000256" key="2">
    <source>
        <dbReference type="SAM" id="Phobius"/>
    </source>
</evidence>
<reference evidence="3 4" key="1">
    <citation type="submission" date="2016-10" db="EMBL/GenBank/DDBJ databases">
        <authorList>
            <person name="de Groot N.N."/>
        </authorList>
    </citation>
    <scope>NUCLEOTIDE SEQUENCE [LARGE SCALE GENOMIC DNA]</scope>
    <source>
        <strain evidence="3 4">DSM 45317</strain>
    </source>
</reference>
<feature type="compositionally biased region" description="Pro residues" evidence="1">
    <location>
        <begin position="119"/>
        <end position="130"/>
    </location>
</feature>
<dbReference type="AlphaFoldDB" id="A0A1I4G1I4"/>
<accession>A0A1I4G1I4</accession>
<feature type="region of interest" description="Disordered" evidence="1">
    <location>
        <begin position="1"/>
        <end position="146"/>
    </location>
</feature>